<dbReference type="PANTHER" id="PTHR10655:SF68">
    <property type="entry name" value="PALMITOYL-PROTEIN HYDROLASE"/>
    <property type="match status" value="1"/>
</dbReference>
<protein>
    <recommendedName>
        <fullName evidence="3">palmitoyl-protein hydrolase</fullName>
        <ecNumber evidence="3">3.1.2.22</ecNumber>
    </recommendedName>
    <alternativeName>
        <fullName evidence="8">Palmitoyl-protein hydrolase</fullName>
    </alternativeName>
</protein>
<dbReference type="InterPro" id="IPR050565">
    <property type="entry name" value="LYPA1-2/EST-like"/>
</dbReference>
<accession>A0A815IHD4</accession>
<keyword evidence="17" id="KW-1185">Reference proteome</keyword>
<evidence type="ECO:0000256" key="2">
    <source>
        <dbReference type="ARBA" id="ARBA00006499"/>
    </source>
</evidence>
<dbReference type="EMBL" id="CAJNOI010000054">
    <property type="protein sequence ID" value="CAF0956115.1"/>
    <property type="molecule type" value="Genomic_DNA"/>
</dbReference>
<comment type="caution">
    <text evidence="16">The sequence shown here is derived from an EMBL/GenBank/DDBJ whole genome shotgun (WGS) entry which is preliminary data.</text>
</comment>
<dbReference type="SUPFAM" id="SSF53474">
    <property type="entry name" value="alpha/beta-Hydrolases"/>
    <property type="match status" value="1"/>
</dbReference>
<evidence type="ECO:0000256" key="13">
    <source>
        <dbReference type="SAM" id="SignalP"/>
    </source>
</evidence>
<evidence type="ECO:0000256" key="12">
    <source>
        <dbReference type="SAM" id="Phobius"/>
    </source>
</evidence>
<comment type="similarity">
    <text evidence="2">Belongs to the AB hydrolase superfamily. AB hydrolase 2 family.</text>
</comment>
<organism evidence="16 17">
    <name type="scientific">Adineta steineri</name>
    <dbReference type="NCBI Taxonomy" id="433720"/>
    <lineage>
        <taxon>Eukaryota</taxon>
        <taxon>Metazoa</taxon>
        <taxon>Spiralia</taxon>
        <taxon>Gnathifera</taxon>
        <taxon>Rotifera</taxon>
        <taxon>Eurotatoria</taxon>
        <taxon>Bdelloidea</taxon>
        <taxon>Adinetida</taxon>
        <taxon>Adinetidae</taxon>
        <taxon>Adineta</taxon>
    </lineage>
</organism>
<evidence type="ECO:0000256" key="7">
    <source>
        <dbReference type="ARBA" id="ARBA00023098"/>
    </source>
</evidence>
<dbReference type="EMBL" id="CAJNOM010000335">
    <property type="protein sequence ID" value="CAF1368767.1"/>
    <property type="molecule type" value="Genomic_DNA"/>
</dbReference>
<comment type="catalytic activity">
    <reaction evidence="9">
        <text>S-hexadecanoyl-L-cysteinyl-[protein] + H2O = L-cysteinyl-[protein] + hexadecanoate + H(+)</text>
        <dbReference type="Rhea" id="RHEA:19233"/>
        <dbReference type="Rhea" id="RHEA-COMP:10131"/>
        <dbReference type="Rhea" id="RHEA-COMP:11032"/>
        <dbReference type="ChEBI" id="CHEBI:7896"/>
        <dbReference type="ChEBI" id="CHEBI:15377"/>
        <dbReference type="ChEBI" id="CHEBI:15378"/>
        <dbReference type="ChEBI" id="CHEBI:29950"/>
        <dbReference type="ChEBI" id="CHEBI:74151"/>
        <dbReference type="EC" id="3.1.2.22"/>
    </reaction>
</comment>
<keyword evidence="12" id="KW-0812">Transmembrane</keyword>
<evidence type="ECO:0000256" key="5">
    <source>
        <dbReference type="ARBA" id="ARBA00022801"/>
    </source>
</evidence>
<dbReference type="InterPro" id="IPR003140">
    <property type="entry name" value="PLipase/COase/thioEstase"/>
</dbReference>
<evidence type="ECO:0000256" key="11">
    <source>
        <dbReference type="SAM" id="MobiDB-lite"/>
    </source>
</evidence>
<keyword evidence="12" id="KW-1133">Transmembrane helix</keyword>
<keyword evidence="13" id="KW-0732">Signal</keyword>
<dbReference type="PANTHER" id="PTHR10655">
    <property type="entry name" value="LYSOPHOSPHOLIPASE-RELATED"/>
    <property type="match status" value="1"/>
</dbReference>
<sequence length="577" mass="65308">MRVLIEFIFISTFLIISQVSSQNQFNSSITCYTRYESEDTILKGSNTVIGHQYHQTETTRYEVANEPCSKIGCACFSYQSACSSLSRGSNHVSRCTDIDRQNGTIKWHHGWTSYAKCEEMMRQPQIYHSLTCCYTDRCNNQPGKTITIVDMPNVFPIQPVYGHAPPQSVPDSHTSPQQYETNNYPSQQSLPDSHRSEHYDPYGYPWRQPLPVQHNPPQQHDTYDHAPQQPSFVTHKPPPPQPQQQYDTNTQPSPQRSPVSNTPPQELIICTHPTTLSTRISRKTSSRLTTHTRLPDQRKRKIVAWGTNLLFFMATIGLAIFGSIFYRSISRVSSPILHAEKKIVKSIQMNKPSAIIPASDKHTASLIFFHGLGDVGESWLQAFKFYKIPKDMQHVKFIFPTAPIRKITLNNGYPMTGWFDAFGLNRSAKEDQEGILESSKYFNDLIQDEIDKGIPAERIIIGGFSQGGAAALHATLTTPHVLAGVLALSTWLPLSSTFPQALVSGDKKVNLPILQCHGNKDPVVEMRWGQMTEELFKSMGFKQYKFKEYQGMVHTSNDEEIKDVVAFINQHLPKTNT</sequence>
<evidence type="ECO:0000313" key="16">
    <source>
        <dbReference type="EMBL" id="CAF1368767.1"/>
    </source>
</evidence>
<dbReference type="GO" id="GO:0008474">
    <property type="term" value="F:palmitoyl-(protein) hydrolase activity"/>
    <property type="evidence" value="ECO:0007669"/>
    <property type="project" value="UniProtKB-EC"/>
</dbReference>
<dbReference type="Proteomes" id="UP000663832">
    <property type="component" value="Unassembled WGS sequence"/>
</dbReference>
<dbReference type="GO" id="GO:0006631">
    <property type="term" value="P:fatty acid metabolic process"/>
    <property type="evidence" value="ECO:0007669"/>
    <property type="project" value="UniProtKB-KW"/>
</dbReference>
<evidence type="ECO:0000256" key="1">
    <source>
        <dbReference type="ARBA" id="ARBA00004496"/>
    </source>
</evidence>
<feature type="domain" description="Phospholipase/carboxylesterase/thioesterase" evidence="14">
    <location>
        <begin position="353"/>
        <end position="571"/>
    </location>
</feature>
<keyword evidence="6" id="KW-0276">Fatty acid metabolism</keyword>
<dbReference type="GO" id="GO:0052689">
    <property type="term" value="F:carboxylic ester hydrolase activity"/>
    <property type="evidence" value="ECO:0007669"/>
    <property type="project" value="TreeGrafter"/>
</dbReference>
<comment type="catalytic activity">
    <reaction evidence="10">
        <text>1-hexadecanoyl-sn-glycero-3-phosphocholine + H2O = sn-glycerol 3-phosphocholine + hexadecanoate + H(+)</text>
        <dbReference type="Rhea" id="RHEA:40435"/>
        <dbReference type="ChEBI" id="CHEBI:7896"/>
        <dbReference type="ChEBI" id="CHEBI:15377"/>
        <dbReference type="ChEBI" id="CHEBI:15378"/>
        <dbReference type="ChEBI" id="CHEBI:16870"/>
        <dbReference type="ChEBI" id="CHEBI:72998"/>
    </reaction>
    <physiologicalReaction direction="left-to-right" evidence="10">
        <dbReference type="Rhea" id="RHEA:40436"/>
    </physiologicalReaction>
</comment>
<evidence type="ECO:0000313" key="17">
    <source>
        <dbReference type="Proteomes" id="UP000663832"/>
    </source>
</evidence>
<keyword evidence="7" id="KW-0443">Lipid metabolism</keyword>
<reference evidence="16" key="1">
    <citation type="submission" date="2021-02" db="EMBL/GenBank/DDBJ databases">
        <authorList>
            <person name="Nowell W R."/>
        </authorList>
    </citation>
    <scope>NUCLEOTIDE SEQUENCE</scope>
</reference>
<comment type="subcellular location">
    <subcellularLocation>
        <location evidence="1">Cytoplasm</location>
    </subcellularLocation>
</comment>
<evidence type="ECO:0000256" key="10">
    <source>
        <dbReference type="ARBA" id="ARBA00048656"/>
    </source>
</evidence>
<keyword evidence="5" id="KW-0378">Hydrolase</keyword>
<dbReference type="GO" id="GO:0005737">
    <property type="term" value="C:cytoplasm"/>
    <property type="evidence" value="ECO:0007669"/>
    <property type="project" value="UniProtKB-SubCell"/>
</dbReference>
<feature type="compositionally biased region" description="Polar residues" evidence="11">
    <location>
        <begin position="169"/>
        <end position="191"/>
    </location>
</feature>
<dbReference type="Gene3D" id="3.40.50.1820">
    <property type="entry name" value="alpha/beta hydrolase"/>
    <property type="match status" value="1"/>
</dbReference>
<feature type="signal peptide" evidence="13">
    <location>
        <begin position="1"/>
        <end position="21"/>
    </location>
</feature>
<evidence type="ECO:0000256" key="8">
    <source>
        <dbReference type="ARBA" id="ARBA00031195"/>
    </source>
</evidence>
<dbReference type="AlphaFoldDB" id="A0A815IHD4"/>
<proteinExistence type="inferred from homology"/>
<dbReference type="FunFam" id="3.40.50.1820:FF:000010">
    <property type="entry name" value="Acyl-protein thioesterase 2"/>
    <property type="match status" value="1"/>
</dbReference>
<evidence type="ECO:0000256" key="6">
    <source>
        <dbReference type="ARBA" id="ARBA00022832"/>
    </source>
</evidence>
<feature type="region of interest" description="Disordered" evidence="11">
    <location>
        <begin position="159"/>
        <end position="266"/>
    </location>
</feature>
<feature type="compositionally biased region" description="Polar residues" evidence="11">
    <location>
        <begin position="246"/>
        <end position="264"/>
    </location>
</feature>
<gene>
    <name evidence="15" type="ORF">BJG266_LOCUS13489</name>
    <name evidence="16" type="ORF">QVE165_LOCUS34980</name>
</gene>
<dbReference type="OrthoDB" id="2418081at2759"/>
<dbReference type="Proteomes" id="UP000663877">
    <property type="component" value="Unassembled WGS sequence"/>
</dbReference>
<evidence type="ECO:0000256" key="4">
    <source>
        <dbReference type="ARBA" id="ARBA00022490"/>
    </source>
</evidence>
<evidence type="ECO:0000256" key="9">
    <source>
        <dbReference type="ARBA" id="ARBA00047337"/>
    </source>
</evidence>
<dbReference type="InterPro" id="IPR029058">
    <property type="entry name" value="AB_hydrolase_fold"/>
</dbReference>
<feature type="chain" id="PRO_5035686988" description="palmitoyl-protein hydrolase" evidence="13">
    <location>
        <begin position="22"/>
        <end position="577"/>
    </location>
</feature>
<keyword evidence="12" id="KW-0472">Membrane</keyword>
<evidence type="ECO:0000259" key="14">
    <source>
        <dbReference type="Pfam" id="PF02230"/>
    </source>
</evidence>
<keyword evidence="4" id="KW-0963">Cytoplasm</keyword>
<feature type="transmembrane region" description="Helical" evidence="12">
    <location>
        <begin position="302"/>
        <end position="326"/>
    </location>
</feature>
<evidence type="ECO:0000256" key="3">
    <source>
        <dbReference type="ARBA" id="ARBA00012423"/>
    </source>
</evidence>
<name>A0A815IHD4_9BILA</name>
<evidence type="ECO:0000313" key="15">
    <source>
        <dbReference type="EMBL" id="CAF0956115.1"/>
    </source>
</evidence>
<dbReference type="EC" id="3.1.2.22" evidence="3"/>
<dbReference type="Pfam" id="PF02230">
    <property type="entry name" value="Abhydrolase_2"/>
    <property type="match status" value="1"/>
</dbReference>